<dbReference type="PANTHER" id="PTHR11566">
    <property type="entry name" value="DYNAMIN"/>
    <property type="match status" value="1"/>
</dbReference>
<sequence>MATVIQDASALELLVQEQRDLLDTVDDLRSMGVGRIVDLPEIIVVGDQSSGKSSVLGAISSVRFPVKGGVCTRFATELVLRKAQVTKFKVRIVAGDTSDKFSTCFIESHHDSVKRFNETSWDNDDLSNVIEEAKKAMGIGNNNHDYSGYILRIEISNPEVPSLTLIDLPGFYHGATSEQSANGQKMVDKLANRYMERKNSIILAIVTGHNGFANQKVLTEARKHDPGHHPSLRDPERTLGILTKPDRIAPGSDDEEKYLQLIQNKESANKLNLGWHVLRNRAENETGLSDEDRDAAEAEFLSNGVWKKVRPVDKGIKSLRSKLSKVLVDHIKKSLPSVREDIEKSIEEKRQSLKELGTPRSSPEQVRQYLGEISGRVLRLSTDAIRGTGYSDPFFGDLQSKWSLDGGRFTNARRLRAVVRNLNQTFAAVMKIKGETRSIIWDEDNGTSEDDGTGDDKKLFDFLPEKLMTMVEGYQVPAPIQVDYRVLESEIRSLALENLGSQFPGSPNDYLAVQLFKDQSQKWGDIAKQHLSLVSAAAMSFTEAVVEHVIAADEKTREAILVEIVDPFFRDRMSTMEGKLQELLRHYTMGIPQPLDEEFQYALSFKARNRLAKTVRRTLDEGEGNSPNDVSAAITNANDRTNEYTKVIDMMAVYYKLSLRTFTENVRILAAENCLISVIPDILTPDMVNKMDDEQLMALAAESEDIRVEREHLREQLEVLKQGLEKCRRYGGRQSHDYNYIGSTDQGRHSRYADYEIFSGLLLGRSHIKSKGHYARVNSETLWSLGGQQLPPTFEQVSS</sequence>
<accession>A0A423W9Q4</accession>
<evidence type="ECO:0000313" key="5">
    <source>
        <dbReference type="EMBL" id="ROW00092.1"/>
    </source>
</evidence>
<dbReference type="InterPro" id="IPR027417">
    <property type="entry name" value="P-loop_NTPase"/>
</dbReference>
<dbReference type="EMBL" id="LJZO01000009">
    <property type="protein sequence ID" value="ROW00092.1"/>
    <property type="molecule type" value="Genomic_DNA"/>
</dbReference>
<feature type="domain" description="Dynamin-type G" evidence="4">
    <location>
        <begin position="36"/>
        <end position="336"/>
    </location>
</feature>
<name>A0A423W9Q4_CYTCH</name>
<dbReference type="GO" id="GO:0016020">
    <property type="term" value="C:membrane"/>
    <property type="evidence" value="ECO:0007669"/>
    <property type="project" value="TreeGrafter"/>
</dbReference>
<dbReference type="InterPro" id="IPR020850">
    <property type="entry name" value="GED_dom"/>
</dbReference>
<dbReference type="GO" id="GO:0008017">
    <property type="term" value="F:microtubule binding"/>
    <property type="evidence" value="ECO:0007669"/>
    <property type="project" value="TreeGrafter"/>
</dbReference>
<keyword evidence="1" id="KW-0547">Nucleotide-binding</keyword>
<dbReference type="CDD" id="cd08771">
    <property type="entry name" value="DLP_1"/>
    <property type="match status" value="1"/>
</dbReference>
<dbReference type="OrthoDB" id="415706at2759"/>
<dbReference type="InterPro" id="IPR045063">
    <property type="entry name" value="Dynamin_N"/>
</dbReference>
<dbReference type="PROSITE" id="PS51718">
    <property type="entry name" value="G_DYNAMIN_2"/>
    <property type="match status" value="1"/>
</dbReference>
<dbReference type="GO" id="GO:0005874">
    <property type="term" value="C:microtubule"/>
    <property type="evidence" value="ECO:0007669"/>
    <property type="project" value="TreeGrafter"/>
</dbReference>
<reference evidence="5 6" key="1">
    <citation type="submission" date="2015-09" db="EMBL/GenBank/DDBJ databases">
        <title>Host preference determinants of Valsa canker pathogens revealed by comparative genomics.</title>
        <authorList>
            <person name="Yin Z."/>
            <person name="Huang L."/>
        </authorList>
    </citation>
    <scope>NUCLEOTIDE SEQUENCE [LARGE SCALE GENOMIC DNA]</scope>
    <source>
        <strain evidence="5 6">YSFL</strain>
    </source>
</reference>
<evidence type="ECO:0000313" key="6">
    <source>
        <dbReference type="Proteomes" id="UP000284375"/>
    </source>
</evidence>
<dbReference type="SMART" id="SM00053">
    <property type="entry name" value="DYNc"/>
    <property type="match status" value="1"/>
</dbReference>
<dbReference type="STRING" id="252740.A0A423W9Q4"/>
<dbReference type="GO" id="GO:0048312">
    <property type="term" value="P:intracellular distribution of mitochondria"/>
    <property type="evidence" value="ECO:0007669"/>
    <property type="project" value="TreeGrafter"/>
</dbReference>
<evidence type="ECO:0000256" key="2">
    <source>
        <dbReference type="ARBA" id="ARBA00023134"/>
    </source>
</evidence>
<evidence type="ECO:0000256" key="1">
    <source>
        <dbReference type="ARBA" id="ARBA00022741"/>
    </source>
</evidence>
<dbReference type="Proteomes" id="UP000284375">
    <property type="component" value="Unassembled WGS sequence"/>
</dbReference>
<evidence type="ECO:0000259" key="4">
    <source>
        <dbReference type="PROSITE" id="PS51718"/>
    </source>
</evidence>
<dbReference type="InterPro" id="IPR030381">
    <property type="entry name" value="G_DYNAMIN_dom"/>
</dbReference>
<keyword evidence="6" id="KW-1185">Reference proteome</keyword>
<dbReference type="GO" id="GO:0005739">
    <property type="term" value="C:mitochondrion"/>
    <property type="evidence" value="ECO:0007669"/>
    <property type="project" value="TreeGrafter"/>
</dbReference>
<evidence type="ECO:0008006" key="7">
    <source>
        <dbReference type="Google" id="ProtNLM"/>
    </source>
</evidence>
<dbReference type="InterPro" id="IPR001401">
    <property type="entry name" value="Dynamin_GTPase"/>
</dbReference>
<comment type="caution">
    <text evidence="5">The sequence shown here is derived from an EMBL/GenBank/DDBJ whole genome shotgun (WGS) entry which is preliminary data.</text>
</comment>
<protein>
    <recommendedName>
        <fullName evidence="7">GED domain-containing protein</fullName>
    </recommendedName>
</protein>
<dbReference type="PANTHER" id="PTHR11566:SF149">
    <property type="entry name" value="GTPASE, PUTATIVE (AFU_ORTHOLOGUE AFUA_6G11890)-RELATED"/>
    <property type="match status" value="1"/>
</dbReference>
<dbReference type="PROSITE" id="PS51388">
    <property type="entry name" value="GED"/>
    <property type="match status" value="1"/>
</dbReference>
<organism evidence="5 6">
    <name type="scientific">Cytospora chrysosperma</name>
    <name type="common">Cytospora canker fungus</name>
    <name type="synonym">Sphaeria chrysosperma</name>
    <dbReference type="NCBI Taxonomy" id="252740"/>
    <lineage>
        <taxon>Eukaryota</taxon>
        <taxon>Fungi</taxon>
        <taxon>Dikarya</taxon>
        <taxon>Ascomycota</taxon>
        <taxon>Pezizomycotina</taxon>
        <taxon>Sordariomycetes</taxon>
        <taxon>Sordariomycetidae</taxon>
        <taxon>Diaporthales</taxon>
        <taxon>Cytosporaceae</taxon>
        <taxon>Cytospora</taxon>
    </lineage>
</organism>
<dbReference type="AlphaFoldDB" id="A0A423W9Q4"/>
<dbReference type="InterPro" id="IPR000375">
    <property type="entry name" value="Dynamin_stalk"/>
</dbReference>
<dbReference type="Gene3D" id="3.40.50.300">
    <property type="entry name" value="P-loop containing nucleotide triphosphate hydrolases"/>
    <property type="match status" value="1"/>
</dbReference>
<dbReference type="InterPro" id="IPR022812">
    <property type="entry name" value="Dynamin"/>
</dbReference>
<dbReference type="GO" id="GO:0016559">
    <property type="term" value="P:peroxisome fission"/>
    <property type="evidence" value="ECO:0007669"/>
    <property type="project" value="TreeGrafter"/>
</dbReference>
<feature type="domain" description="GED" evidence="3">
    <location>
        <begin position="644"/>
        <end position="735"/>
    </location>
</feature>
<dbReference type="GO" id="GO:0005525">
    <property type="term" value="F:GTP binding"/>
    <property type="evidence" value="ECO:0007669"/>
    <property type="project" value="InterPro"/>
</dbReference>
<dbReference type="GO" id="GO:0003924">
    <property type="term" value="F:GTPase activity"/>
    <property type="evidence" value="ECO:0007669"/>
    <property type="project" value="InterPro"/>
</dbReference>
<proteinExistence type="predicted"/>
<dbReference type="Pfam" id="PF00350">
    <property type="entry name" value="Dynamin_N"/>
    <property type="match status" value="1"/>
</dbReference>
<gene>
    <name evidence="5" type="ORF">VSDG_03570</name>
</gene>
<keyword evidence="2" id="KW-0342">GTP-binding</keyword>
<dbReference type="Gene3D" id="1.20.120.1240">
    <property type="entry name" value="Dynamin, middle domain"/>
    <property type="match status" value="1"/>
</dbReference>
<dbReference type="SUPFAM" id="SSF52540">
    <property type="entry name" value="P-loop containing nucleoside triphosphate hydrolases"/>
    <property type="match status" value="1"/>
</dbReference>
<dbReference type="PRINTS" id="PR00195">
    <property type="entry name" value="DYNAMIN"/>
</dbReference>
<dbReference type="GO" id="GO:0000266">
    <property type="term" value="P:mitochondrial fission"/>
    <property type="evidence" value="ECO:0007669"/>
    <property type="project" value="TreeGrafter"/>
</dbReference>
<dbReference type="GO" id="GO:0006897">
    <property type="term" value="P:endocytosis"/>
    <property type="evidence" value="ECO:0007669"/>
    <property type="project" value="TreeGrafter"/>
</dbReference>
<dbReference type="Pfam" id="PF01031">
    <property type="entry name" value="Dynamin_M"/>
    <property type="match status" value="1"/>
</dbReference>
<evidence type="ECO:0000259" key="3">
    <source>
        <dbReference type="PROSITE" id="PS51388"/>
    </source>
</evidence>